<dbReference type="Gene3D" id="3.40.50.300">
    <property type="entry name" value="P-loop containing nucleotide triphosphate hydrolases"/>
    <property type="match status" value="2"/>
</dbReference>
<evidence type="ECO:0000256" key="7">
    <source>
        <dbReference type="ARBA" id="ARBA00022840"/>
    </source>
</evidence>
<dbReference type="SUPFAM" id="SSF90123">
    <property type="entry name" value="ABC transporter transmembrane region"/>
    <property type="match status" value="2"/>
</dbReference>
<reference evidence="14" key="1">
    <citation type="submission" date="2021-02" db="EMBL/GenBank/DDBJ databases">
        <title>Genome sequence Cadophora malorum strain M34.</title>
        <authorList>
            <person name="Stefanovic E."/>
            <person name="Vu D."/>
            <person name="Scully C."/>
            <person name="Dijksterhuis J."/>
            <person name="Roader J."/>
            <person name="Houbraken J."/>
        </authorList>
    </citation>
    <scope>NUCLEOTIDE SEQUENCE</scope>
    <source>
        <strain evidence="14">M34</strain>
    </source>
</reference>
<dbReference type="InterPro" id="IPR027417">
    <property type="entry name" value="P-loop_NTPase"/>
</dbReference>
<evidence type="ECO:0008006" key="16">
    <source>
        <dbReference type="Google" id="ProtNLM"/>
    </source>
</evidence>
<keyword evidence="5 11" id="KW-0812">Transmembrane</keyword>
<dbReference type="CDD" id="cd18580">
    <property type="entry name" value="ABC_6TM_ABCC_D2"/>
    <property type="match status" value="1"/>
</dbReference>
<evidence type="ECO:0000256" key="1">
    <source>
        <dbReference type="ARBA" id="ARBA00004651"/>
    </source>
</evidence>
<evidence type="ECO:0000259" key="13">
    <source>
        <dbReference type="PROSITE" id="PS50929"/>
    </source>
</evidence>
<feature type="transmembrane region" description="Helical" evidence="11">
    <location>
        <begin position="1109"/>
        <end position="1139"/>
    </location>
</feature>
<comment type="similarity">
    <text evidence="2">Belongs to the ABC transporter superfamily. ABCC family. Conjugate transporter (TC 3.A.1.208) subfamily.</text>
</comment>
<gene>
    <name evidence="14" type="ORF">IFR04_009489</name>
</gene>
<dbReference type="GO" id="GO:0140359">
    <property type="term" value="F:ABC-type transporter activity"/>
    <property type="evidence" value="ECO:0007669"/>
    <property type="project" value="InterPro"/>
</dbReference>
<evidence type="ECO:0000259" key="12">
    <source>
        <dbReference type="PROSITE" id="PS50893"/>
    </source>
</evidence>
<keyword evidence="7" id="KW-0067">ATP-binding</keyword>
<feature type="transmembrane region" description="Helical" evidence="11">
    <location>
        <begin position="254"/>
        <end position="283"/>
    </location>
</feature>
<dbReference type="FunFam" id="1.20.1560.10:FF:000055">
    <property type="entry name" value="ABC multidrug transporter (Eurofung)"/>
    <property type="match status" value="1"/>
</dbReference>
<feature type="transmembrane region" description="Helical" evidence="11">
    <location>
        <begin position="70"/>
        <end position="93"/>
    </location>
</feature>
<dbReference type="InterPro" id="IPR036640">
    <property type="entry name" value="ABC1_TM_sf"/>
</dbReference>
<feature type="transmembrane region" description="Helical" evidence="11">
    <location>
        <begin position="99"/>
        <end position="116"/>
    </location>
</feature>
<comment type="caution">
    <text evidence="14">The sequence shown here is derived from an EMBL/GenBank/DDBJ whole genome shotgun (WGS) entry which is preliminary data.</text>
</comment>
<keyword evidence="6" id="KW-0547">Nucleotide-binding</keyword>
<dbReference type="InterPro" id="IPR003593">
    <property type="entry name" value="AAA+_ATPase"/>
</dbReference>
<feature type="transmembrane region" description="Helical" evidence="11">
    <location>
        <begin position="485"/>
        <end position="511"/>
    </location>
</feature>
<keyword evidence="9 11" id="KW-0472">Membrane</keyword>
<dbReference type="Pfam" id="PF24357">
    <property type="entry name" value="TMD0_ABC"/>
    <property type="match status" value="1"/>
</dbReference>
<feature type="domain" description="ABC transmembrane type-1" evidence="13">
    <location>
        <begin position="902"/>
        <end position="1176"/>
    </location>
</feature>
<feature type="transmembrane region" description="Helical" evidence="11">
    <location>
        <begin position="1032"/>
        <end position="1050"/>
    </location>
</feature>
<keyword evidence="3" id="KW-0813">Transport</keyword>
<evidence type="ECO:0000256" key="2">
    <source>
        <dbReference type="ARBA" id="ARBA00009726"/>
    </source>
</evidence>
<keyword evidence="4" id="KW-1003">Cell membrane</keyword>
<evidence type="ECO:0000256" key="10">
    <source>
        <dbReference type="ARBA" id="ARBA00023180"/>
    </source>
</evidence>
<dbReference type="Proteomes" id="UP000664132">
    <property type="component" value="Unassembled WGS sequence"/>
</dbReference>
<feature type="transmembrane region" description="Helical" evidence="11">
    <location>
        <begin position="303"/>
        <end position="322"/>
    </location>
</feature>
<dbReference type="CDD" id="cd03250">
    <property type="entry name" value="ABCC_MRP_domain1"/>
    <property type="match status" value="1"/>
</dbReference>
<proteinExistence type="inferred from homology"/>
<dbReference type="FunFam" id="3.40.50.300:FF:001854">
    <property type="entry name" value="ABC multidrug transporter (Eurofung)"/>
    <property type="match status" value="1"/>
</dbReference>
<dbReference type="PANTHER" id="PTHR24223">
    <property type="entry name" value="ATP-BINDING CASSETTE SUB-FAMILY C"/>
    <property type="match status" value="1"/>
</dbReference>
<dbReference type="EMBL" id="JAFJYH010000157">
    <property type="protein sequence ID" value="KAG4417348.1"/>
    <property type="molecule type" value="Genomic_DNA"/>
</dbReference>
<feature type="transmembrane region" description="Helical" evidence="11">
    <location>
        <begin position="892"/>
        <end position="912"/>
    </location>
</feature>
<feature type="transmembrane region" description="Helical" evidence="11">
    <location>
        <begin position="932"/>
        <end position="957"/>
    </location>
</feature>
<evidence type="ECO:0000256" key="3">
    <source>
        <dbReference type="ARBA" id="ARBA00022448"/>
    </source>
</evidence>
<dbReference type="GO" id="GO:0016887">
    <property type="term" value="F:ATP hydrolysis activity"/>
    <property type="evidence" value="ECO:0007669"/>
    <property type="project" value="InterPro"/>
</dbReference>
<dbReference type="Pfam" id="PF00005">
    <property type="entry name" value="ABC_tran"/>
    <property type="match status" value="2"/>
</dbReference>
<evidence type="ECO:0000256" key="5">
    <source>
        <dbReference type="ARBA" id="ARBA00022692"/>
    </source>
</evidence>
<feature type="domain" description="ABC transmembrane type-1" evidence="13">
    <location>
        <begin position="275"/>
        <end position="549"/>
    </location>
</feature>
<dbReference type="FunFam" id="1.20.1560.10:FF:000066">
    <property type="entry name" value="ABC multidrug transporter (Eurofung)"/>
    <property type="match status" value="1"/>
</dbReference>
<accession>A0A8H7TEG1</accession>
<dbReference type="Pfam" id="PF00664">
    <property type="entry name" value="ABC_membrane"/>
    <property type="match status" value="1"/>
</dbReference>
<dbReference type="GO" id="GO:0005886">
    <property type="term" value="C:plasma membrane"/>
    <property type="evidence" value="ECO:0007669"/>
    <property type="project" value="UniProtKB-SubCell"/>
</dbReference>
<dbReference type="InterPro" id="IPR044746">
    <property type="entry name" value="ABCC_6TM_D1"/>
</dbReference>
<dbReference type="InterPro" id="IPR011527">
    <property type="entry name" value="ABC1_TM_dom"/>
</dbReference>
<feature type="transmembrane region" description="Helical" evidence="11">
    <location>
        <begin position="128"/>
        <end position="145"/>
    </location>
</feature>
<name>A0A8H7TEG1_9HELO</name>
<dbReference type="CDD" id="cd03244">
    <property type="entry name" value="ABCC_MRP_domain2"/>
    <property type="match status" value="1"/>
</dbReference>
<feature type="transmembrane region" description="Helical" evidence="11">
    <location>
        <begin position="157"/>
        <end position="177"/>
    </location>
</feature>
<dbReference type="SMART" id="SM00382">
    <property type="entry name" value="AAA"/>
    <property type="match status" value="2"/>
</dbReference>
<comment type="subcellular location">
    <subcellularLocation>
        <location evidence="1">Cell membrane</location>
        <topology evidence="1">Multi-pass membrane protein</topology>
    </subcellularLocation>
</comment>
<protein>
    <recommendedName>
        <fullName evidence="16">ABC transporter</fullName>
    </recommendedName>
</protein>
<feature type="transmembrane region" description="Helical" evidence="11">
    <location>
        <begin position="403"/>
        <end position="426"/>
    </location>
</feature>
<feature type="transmembrane region" description="Helical" evidence="11">
    <location>
        <begin position="523"/>
        <end position="547"/>
    </location>
</feature>
<dbReference type="FunFam" id="3.40.50.300:FF:000838">
    <property type="entry name" value="ABC multidrug transporter (Eurofung)"/>
    <property type="match status" value="1"/>
</dbReference>
<feature type="domain" description="ABC transporter" evidence="12">
    <location>
        <begin position="1213"/>
        <end position="1445"/>
    </location>
</feature>
<feature type="transmembrane region" description="Helical" evidence="11">
    <location>
        <begin position="33"/>
        <end position="54"/>
    </location>
</feature>
<dbReference type="InterPro" id="IPR044726">
    <property type="entry name" value="ABCC_6TM_D2"/>
</dbReference>
<evidence type="ECO:0000256" key="8">
    <source>
        <dbReference type="ARBA" id="ARBA00022989"/>
    </source>
</evidence>
<evidence type="ECO:0000313" key="14">
    <source>
        <dbReference type="EMBL" id="KAG4417348.1"/>
    </source>
</evidence>
<dbReference type="PANTHER" id="PTHR24223:SF269">
    <property type="entry name" value="ABC MULTIDRUG TRANSPORTER (EUROFUNG)-RELATED"/>
    <property type="match status" value="1"/>
</dbReference>
<evidence type="ECO:0000256" key="6">
    <source>
        <dbReference type="ARBA" id="ARBA00022741"/>
    </source>
</evidence>
<dbReference type="PROSITE" id="PS50893">
    <property type="entry name" value="ABC_TRANSPORTER_2"/>
    <property type="match status" value="2"/>
</dbReference>
<organism evidence="14 15">
    <name type="scientific">Cadophora malorum</name>
    <dbReference type="NCBI Taxonomy" id="108018"/>
    <lineage>
        <taxon>Eukaryota</taxon>
        <taxon>Fungi</taxon>
        <taxon>Dikarya</taxon>
        <taxon>Ascomycota</taxon>
        <taxon>Pezizomycotina</taxon>
        <taxon>Leotiomycetes</taxon>
        <taxon>Helotiales</taxon>
        <taxon>Ploettnerulaceae</taxon>
        <taxon>Cadophora</taxon>
    </lineage>
</organism>
<dbReference type="InterPro" id="IPR056227">
    <property type="entry name" value="TMD0_ABC"/>
</dbReference>
<dbReference type="PROSITE" id="PS00211">
    <property type="entry name" value="ABC_TRANSPORTER_1"/>
    <property type="match status" value="2"/>
</dbReference>
<evidence type="ECO:0000256" key="9">
    <source>
        <dbReference type="ARBA" id="ARBA00023136"/>
    </source>
</evidence>
<dbReference type="CDD" id="cd18579">
    <property type="entry name" value="ABC_6TM_ABCC_D1"/>
    <property type="match status" value="1"/>
</dbReference>
<dbReference type="GO" id="GO:0005524">
    <property type="term" value="F:ATP binding"/>
    <property type="evidence" value="ECO:0007669"/>
    <property type="project" value="UniProtKB-KW"/>
</dbReference>
<dbReference type="PROSITE" id="PS50929">
    <property type="entry name" value="ABC_TM1F"/>
    <property type="match status" value="2"/>
</dbReference>
<keyword evidence="15" id="KW-1185">Reference proteome</keyword>
<dbReference type="InterPro" id="IPR050173">
    <property type="entry name" value="ABC_transporter_C-like"/>
</dbReference>
<sequence>MASNHSSLQYSLNSFGPTVPNEFDFTILFENTILSILPSTLLLLALPCRIYALYGKPRKVSKSFLYENKLLFLIAFACMQTTLLVMSAATPVLRYRSSMAAATLTLVDAIGLCLLSHMEHMHSIRPSAIINIYLIITLPFDAARARTLLIHGTTQTYGAVFTSTLAIKVLILISEAIEKRNILLDQYRYMSPEVTSGVYNRSFFFWLNHLMRTGFSKVLVNDDLYPIDDDMTSSVLLFRADGAWKSANQERSQALLWAMIRANVVAFLYCVFPRVCMMGFRYAQPFLLERSIEFANNPEDPDRVGWALTAAFGLVFLGLAISSGSYYHMNYRFVTSTRGSLVSLIYAKTMDLSITALDESVAVTLMSNDTEAVCQAFRNLHEFWAVPTELAIALFLLYRQLGLAFLAPAAVALMSTGGILAMARYMGRAQKVWMEGIQTRVDVTASMLGSMKPCKMLGFSNILTGVIQGLRVAEVKLSNLFRRLLCVRVFLGNSTSALAPLATFAVFFIIASATGQTLNTSSAYTALSLITLLAEPMNTLVLSVPLLNAAMASFTRIQSFLKSDARKDHRLPLTTSTESGQTSTLSSEMGHIELAPLKTSATGSSSTLLVAQHASFAWSEGGVPAVRDLNLALMRHQICFIIGPVGCGKSTLLKGLLGETPSTQGFIYSNAPDTAFVDQTSWVRNGTIQQNILGISAFEEPWYSKVVHACGLEGDIAILPKGHATQVGSAGISLSGGQKQRLALARALYARKELVIMDDVFSGLDASTEDHICTSLLGRDGLFRSMGITVLLATHAVQRLSFADHIVALDSTGHVFEQGSFQHLRNTGGYVQSLASKLKSEGTAKTSGSGTNAIFKVVPTSADEELDIAEDELNRQSGDLAVYKYYFKATGWWNTAAFFGTVVIFGVATKMTEFMLTYWTKAVETRGNEVNGFYLGLYAMLAITGMLGLCVSVYILALRMVPNSARLLHERLLNTVMGAPLSFFTTTDTGITTNRFSQDMTIIDTELPYSLVDFALSMIVTIMGAVLMCLSAGYFAITVPPIILLVWILQKYYLRTSRQMRLLDLEAKSPLYSHFIESLSGLVTIRAFGWGETFKERNLALLDVSQKPYYLLFCIQRWLALALDLMVTMLAVILMSLVVKLRSEISAGFVGLALLNVMSFNESLANIIKTWTMLETSLGAISRLIAFTGHTASENLPGENQPVPENWPIHGSIEIKNVSASYTSNDNLVIRNLNMSIRPGEKVGICGRSGSGKSSLITTLFRMLEVTADSSITIDGIDITKLPREVVRSSLNAIPQEPFFIRGTVRANADPLHQHTDEGIIDAIKKVHLWGIVFNKGGLDTLLDAEFFSHGQRQLFCLARAILRKSKVVILDEATSNVDTKSDELMQEVIRKEFKDCTIIAVAHRLDTILDFDKIALLSDGELREFDSPQALLSRPSAFRELYNS</sequence>
<dbReference type="InterPro" id="IPR003439">
    <property type="entry name" value="ABC_transporter-like_ATP-bd"/>
</dbReference>
<evidence type="ECO:0000256" key="4">
    <source>
        <dbReference type="ARBA" id="ARBA00022475"/>
    </source>
</evidence>
<keyword evidence="8 11" id="KW-1133">Transmembrane helix</keyword>
<evidence type="ECO:0000256" key="11">
    <source>
        <dbReference type="SAM" id="Phobius"/>
    </source>
</evidence>
<keyword evidence="10" id="KW-0325">Glycoprotein</keyword>
<dbReference type="OrthoDB" id="6500128at2759"/>
<dbReference type="Gene3D" id="1.20.1560.10">
    <property type="entry name" value="ABC transporter type 1, transmembrane domain"/>
    <property type="match status" value="2"/>
</dbReference>
<dbReference type="InterPro" id="IPR017871">
    <property type="entry name" value="ABC_transporter-like_CS"/>
</dbReference>
<evidence type="ECO:0000313" key="15">
    <source>
        <dbReference type="Proteomes" id="UP000664132"/>
    </source>
</evidence>
<feature type="domain" description="ABC transporter" evidence="12">
    <location>
        <begin position="609"/>
        <end position="837"/>
    </location>
</feature>
<dbReference type="SUPFAM" id="SSF52540">
    <property type="entry name" value="P-loop containing nucleoside triphosphate hydrolases"/>
    <property type="match status" value="2"/>
</dbReference>